<organism evidence="2 3">
    <name type="scientific">Rothia dentocariosa (strain ATCC 17931 / CDC X599 / XDIA)</name>
    <dbReference type="NCBI Taxonomy" id="762948"/>
    <lineage>
        <taxon>Bacteria</taxon>
        <taxon>Bacillati</taxon>
        <taxon>Actinomycetota</taxon>
        <taxon>Actinomycetes</taxon>
        <taxon>Micrococcales</taxon>
        <taxon>Micrococcaceae</taxon>
        <taxon>Rothia</taxon>
    </lineage>
</organism>
<dbReference type="HOGENOM" id="CLU_760502_0_0_11"/>
<keyword evidence="1" id="KW-0812">Transmembrane</keyword>
<feature type="transmembrane region" description="Helical" evidence="1">
    <location>
        <begin position="105"/>
        <end position="126"/>
    </location>
</feature>
<feature type="transmembrane region" description="Helical" evidence="1">
    <location>
        <begin position="138"/>
        <end position="162"/>
    </location>
</feature>
<keyword evidence="1" id="KW-1133">Transmembrane helix</keyword>
<gene>
    <name evidence="2" type="ordered locus">HMPREF0733_10567</name>
</gene>
<evidence type="ECO:0000313" key="2">
    <source>
        <dbReference type="EMBL" id="ADP40025.1"/>
    </source>
</evidence>
<evidence type="ECO:0000313" key="3">
    <source>
        <dbReference type="Proteomes" id="UP000000387"/>
    </source>
</evidence>
<dbReference type="AlphaFoldDB" id="E3H122"/>
<feature type="transmembrane region" description="Helical" evidence="1">
    <location>
        <begin position="12"/>
        <end position="31"/>
    </location>
</feature>
<name>E3H122_ROTDC</name>
<feature type="transmembrane region" description="Helical" evidence="1">
    <location>
        <begin position="215"/>
        <end position="241"/>
    </location>
</feature>
<keyword evidence="1" id="KW-0472">Membrane</keyword>
<reference evidence="3" key="1">
    <citation type="submission" date="2010-10" db="EMBL/GenBank/DDBJ databases">
        <title>The complete genome of Rothia dentocariosa ATCC 17931.</title>
        <authorList>
            <person name="Muzny D."/>
            <person name="Qin X."/>
            <person name="Buhay C."/>
            <person name="Dugan-Rocha S."/>
            <person name="Ding Y."/>
            <person name="Chen G."/>
            <person name="Hawes A."/>
            <person name="Holder M."/>
            <person name="Jhangiani S."/>
            <person name="Johnson A."/>
            <person name="Khan Z."/>
            <person name="Li Z."/>
            <person name="Liu W."/>
            <person name="Liu X."/>
            <person name="Perez L."/>
            <person name="Shen H."/>
            <person name="Wang Q."/>
            <person name="Watt J."/>
            <person name="Xi L."/>
            <person name="Xin Y."/>
            <person name="Zhou J."/>
            <person name="Deng J."/>
            <person name="Jiang H."/>
            <person name="Liu Y."/>
            <person name="Qu J."/>
            <person name="Song X.-Z."/>
            <person name="Zhang L."/>
            <person name="Villasana D."/>
            <person name="Johnson A."/>
            <person name="Liu J."/>
            <person name="Liyanage D."/>
            <person name="Lorensuhewa L."/>
            <person name="Robinson T."/>
            <person name="Song A."/>
            <person name="Song B.-B."/>
            <person name="Dinh H."/>
            <person name="Thornton R."/>
            <person name="Coyle M."/>
            <person name="Francisco L."/>
            <person name="Jackson L."/>
            <person name="Javaid M."/>
            <person name="Korchina V."/>
            <person name="Kovar C."/>
            <person name="Mata R."/>
            <person name="Mathew T."/>
            <person name="Ngo R."/>
            <person name="Nguyen L."/>
            <person name="Nguyen N."/>
            <person name="Okwuonu G."/>
            <person name="Ongeri F."/>
            <person name="Pham C."/>
            <person name="Simmons D."/>
            <person name="Wilczek-Boney K."/>
            <person name="Hale W."/>
            <person name="Jakkamsetti A."/>
            <person name="Pham P."/>
            <person name="Ruth R."/>
            <person name="San Lucas F."/>
            <person name="Warren J."/>
            <person name="Zhang J."/>
            <person name="Zhao Z."/>
            <person name="Zhou C."/>
            <person name="Zhu D."/>
            <person name="Lee S."/>
            <person name="Bess C."/>
            <person name="Blankenburg K."/>
            <person name="Forbes L."/>
            <person name="Fu Q."/>
            <person name="Gubbala S."/>
            <person name="Hirani K."/>
            <person name="Jayaseelan J.C."/>
            <person name="Lara F."/>
            <person name="Munidasa M."/>
            <person name="Palculict T."/>
            <person name="Patil S."/>
            <person name="Pu L.-L."/>
            <person name="Saada N."/>
            <person name="Tang L."/>
            <person name="Weissenberger G."/>
            <person name="Zhu Y."/>
            <person name="Hemphill L."/>
            <person name="Shang Y."/>
            <person name="Youmans B."/>
            <person name="Ayvaz T."/>
            <person name="Ross M."/>
            <person name="Santibanez J."/>
            <person name="Aqrawi P."/>
            <person name="Gross S."/>
            <person name="Joshi V."/>
            <person name="Fowler G."/>
            <person name="Nazareth L."/>
            <person name="Reid J."/>
            <person name="Worley K."/>
            <person name="Petrosino J."/>
            <person name="Highlander S."/>
            <person name="Gibbs R."/>
        </authorList>
    </citation>
    <scope>NUCLEOTIDE SEQUENCE [LARGE SCALE GENOMIC DNA]</scope>
    <source>
        <strain evidence="3">ATCC 17931 / CDC X599 / XDIA</strain>
    </source>
</reference>
<dbReference type="Proteomes" id="UP000000387">
    <property type="component" value="Chromosome"/>
</dbReference>
<sequence>MLVDEYPVENFNPSFLTLILFASFMLVISALPGEYRLSLEGQWKDKLNDLIVFNNINIKNKLDFQDISQSAPEGFYKYYSSYSYNKPYLSYFASLSGYISLRKYLYIYIIYYFCISLLFIFPILALYVSDLIYDPVPLFKLCLLGFIGNFLISLVCFFIYPLPILFSSYNKDSLLVYYPLQILHYVVLSILWGGALSYTGIRLIEVFNKKYNMGYYNIFELLGIVWYLSLVIFIPATWWFLRRIFIKYIGQKSLGVSKISVGNVLYFAESWYKWIEAKAIYEEAFFYRNSMSIDNSEIPETDYGEFLDYYTEYKSKLRELNKRKKYKDNNSYKQILPGNTRVTATFNPDLANTEVNCAEPEVDP</sequence>
<feature type="transmembrane region" description="Helical" evidence="1">
    <location>
        <begin position="174"/>
        <end position="195"/>
    </location>
</feature>
<dbReference type="KEGG" id="rdn:HMPREF0733_10567"/>
<accession>E3H122</accession>
<dbReference type="EMBL" id="CP002280">
    <property type="protein sequence ID" value="ADP40025.1"/>
    <property type="molecule type" value="Genomic_DNA"/>
</dbReference>
<protein>
    <submittedName>
        <fullName evidence="2">Uncharacterized protein</fullName>
    </submittedName>
</protein>
<evidence type="ECO:0000256" key="1">
    <source>
        <dbReference type="SAM" id="Phobius"/>
    </source>
</evidence>
<proteinExistence type="predicted"/>